<name>A0ABQ1I2B1_9ALTE</name>
<dbReference type="SUPFAM" id="SSF53850">
    <property type="entry name" value="Periplasmic binding protein-like II"/>
    <property type="match status" value="1"/>
</dbReference>
<dbReference type="PRINTS" id="PR00181">
    <property type="entry name" value="MALTOSEBP"/>
</dbReference>
<dbReference type="InterPro" id="IPR006060">
    <property type="entry name" value="Maltose/Cyclodextrin-bd"/>
</dbReference>
<keyword evidence="3 5" id="KW-0762">Sugar transport</keyword>
<evidence type="ECO:0000256" key="4">
    <source>
        <dbReference type="ARBA" id="ARBA00022729"/>
    </source>
</evidence>
<keyword evidence="5" id="KW-0574">Periplasm</keyword>
<organism evidence="6 7">
    <name type="scientific">Agarivorans gilvus</name>
    <dbReference type="NCBI Taxonomy" id="680279"/>
    <lineage>
        <taxon>Bacteria</taxon>
        <taxon>Pseudomonadati</taxon>
        <taxon>Pseudomonadota</taxon>
        <taxon>Gammaproteobacteria</taxon>
        <taxon>Alteromonadales</taxon>
        <taxon>Alteromonadaceae</taxon>
        <taxon>Agarivorans</taxon>
    </lineage>
</organism>
<dbReference type="PANTHER" id="PTHR30061:SF50">
    <property type="entry name" value="MALTOSE_MALTODEXTRIN-BINDING PERIPLASMIC PROTEIN"/>
    <property type="match status" value="1"/>
</dbReference>
<dbReference type="InterPro" id="IPR006059">
    <property type="entry name" value="SBP"/>
</dbReference>
<dbReference type="Proteomes" id="UP000651977">
    <property type="component" value="Unassembled WGS sequence"/>
</dbReference>
<protein>
    <recommendedName>
        <fullName evidence="5">Maltodextrin-binding protein</fullName>
    </recommendedName>
</protein>
<dbReference type="Pfam" id="PF13416">
    <property type="entry name" value="SBP_bac_8"/>
    <property type="match status" value="1"/>
</dbReference>
<evidence type="ECO:0000256" key="3">
    <source>
        <dbReference type="ARBA" id="ARBA00022597"/>
    </source>
</evidence>
<keyword evidence="2 5" id="KW-0813">Transport</keyword>
<feature type="chain" id="PRO_5044951632" description="Maltodextrin-binding protein" evidence="5">
    <location>
        <begin position="28"/>
        <end position="412"/>
    </location>
</feature>
<keyword evidence="7" id="KW-1185">Reference proteome</keyword>
<feature type="signal peptide" evidence="5">
    <location>
        <begin position="1"/>
        <end position="27"/>
    </location>
</feature>
<evidence type="ECO:0000313" key="7">
    <source>
        <dbReference type="Proteomes" id="UP000651977"/>
    </source>
</evidence>
<comment type="similarity">
    <text evidence="1 5">Belongs to the bacterial solute-binding protein 1 family.</text>
</comment>
<keyword evidence="4 5" id="KW-0732">Signal</keyword>
<gene>
    <name evidence="6" type="ORF">GCM10007414_17500</name>
</gene>
<evidence type="ECO:0000256" key="1">
    <source>
        <dbReference type="ARBA" id="ARBA00008520"/>
    </source>
</evidence>
<dbReference type="RefSeq" id="WP_188407387.1">
    <property type="nucleotide sequence ID" value="NZ_BMDY01000009.1"/>
</dbReference>
<evidence type="ECO:0000256" key="5">
    <source>
        <dbReference type="RuleBase" id="RU365005"/>
    </source>
</evidence>
<comment type="caution">
    <text evidence="6">The sequence shown here is derived from an EMBL/GenBank/DDBJ whole genome shotgun (WGS) entry which is preliminary data.</text>
</comment>
<proteinExistence type="inferred from homology"/>
<accession>A0ABQ1I2B1</accession>
<dbReference type="EMBL" id="BMDY01000009">
    <property type="protein sequence ID" value="GGB04728.1"/>
    <property type="molecule type" value="Genomic_DNA"/>
</dbReference>
<sequence>MGINKFSKNISAISAAMALVCSPMALAQQSLLVWEDIQKSFGNEEAVAAFEKQHDVKVEVLEMPYGGQVESLRMDGPAGTGPDVILIPHDQIGGAVIQGLLAPIHSEAAVVDSFSQSSIDALTYNGTLYGLPKSVETVFMVYNKDLIDELPETLDEIYDLSLKFREQDKYGLLAKWDEIYYSYGILKGMGGDVFAKNDDGSYNPNKVLLNTDGAVEGAKFIQKFYTSGAFPTGIIGNNGLNAIDSLFTANKAAIVQTGPWALQPYKEAGVNYGVAPLPKLPSGEPMGSFMGVKSYSISTFSKNKELAQQFIEFINNFDNAKRRFELTGEVPAVAALVNDPVIKNDPGARAVALQSVHATSMPSIPEMNEVWGPANSALQLIATDKQDAKGALDAAVESINMQIEANHAMMGL</sequence>
<dbReference type="PANTHER" id="PTHR30061">
    <property type="entry name" value="MALTOSE-BINDING PERIPLASMIC PROTEIN"/>
    <property type="match status" value="1"/>
</dbReference>
<comment type="subcellular location">
    <subcellularLocation>
        <location evidence="5">Periplasm</location>
    </subcellularLocation>
</comment>
<evidence type="ECO:0000313" key="6">
    <source>
        <dbReference type="EMBL" id="GGB04728.1"/>
    </source>
</evidence>
<comment type="function">
    <text evidence="5">Part of the ABC transporter complex MalEFGK involved in maltose/maltodextrin import. Binds maltose and higher maltodextrins.</text>
</comment>
<reference evidence="7" key="1">
    <citation type="journal article" date="2019" name="Int. J. Syst. Evol. Microbiol.">
        <title>The Global Catalogue of Microorganisms (GCM) 10K type strain sequencing project: providing services to taxonomists for standard genome sequencing and annotation.</title>
        <authorList>
            <consortium name="The Broad Institute Genomics Platform"/>
            <consortium name="The Broad Institute Genome Sequencing Center for Infectious Disease"/>
            <person name="Wu L."/>
            <person name="Ma J."/>
        </authorList>
    </citation>
    <scope>NUCLEOTIDE SEQUENCE [LARGE SCALE GENOMIC DNA]</scope>
    <source>
        <strain evidence="7">CGMCC 1.10131</strain>
    </source>
</reference>
<evidence type="ECO:0000256" key="2">
    <source>
        <dbReference type="ARBA" id="ARBA00022448"/>
    </source>
</evidence>
<dbReference type="Gene3D" id="3.40.190.10">
    <property type="entry name" value="Periplasmic binding protein-like II"/>
    <property type="match status" value="2"/>
</dbReference>